<organism evidence="2 3">
    <name type="scientific">Trichobilharzia regenti</name>
    <name type="common">Nasal bird schistosome</name>
    <dbReference type="NCBI Taxonomy" id="157069"/>
    <lineage>
        <taxon>Eukaryota</taxon>
        <taxon>Metazoa</taxon>
        <taxon>Spiralia</taxon>
        <taxon>Lophotrochozoa</taxon>
        <taxon>Platyhelminthes</taxon>
        <taxon>Trematoda</taxon>
        <taxon>Digenea</taxon>
        <taxon>Strigeidida</taxon>
        <taxon>Schistosomatoidea</taxon>
        <taxon>Schistosomatidae</taxon>
        <taxon>Trichobilharzia</taxon>
    </lineage>
</organism>
<dbReference type="Proteomes" id="UP000050795">
    <property type="component" value="Unassembled WGS sequence"/>
</dbReference>
<feature type="region of interest" description="Disordered" evidence="1">
    <location>
        <begin position="130"/>
        <end position="154"/>
    </location>
</feature>
<accession>A0AA85KDR1</accession>
<proteinExistence type="predicted"/>
<evidence type="ECO:0000313" key="3">
    <source>
        <dbReference type="WBParaSite" id="TREG1_83470.1"/>
    </source>
</evidence>
<evidence type="ECO:0000313" key="2">
    <source>
        <dbReference type="Proteomes" id="UP000050795"/>
    </source>
</evidence>
<sequence length="712" mass="79275">MSSMIKNNSNNNNNSSISERNQQNCSIFDNILEVHTKVLDLTNTDCWNDIPNCINNGTDGICRSDLTPTKIITTDSKNEILPSNGLHNHPKKYHPQQLELTTTHKDNNNGNYSNSYGNHDLNLKLHPKEEEKGLGGSDAHFRKSNSNNDGSNTGREKLLEWLKLSQAKRDENNRQVFTRWIDKVDSLNQLDSPQTFNNNNNVINSTIFGINAGTIENSDNCMQPSLIPNLMASSAFFVDNRLNVVHTNDSIVPASVLPKINTVYQSICSSSASSSPISTYLPTIKNSRNNPMHNLSFIPMIKQNLLTPSTSLSNIANNYCDIHQGSQPPHDLSGVNLMLQYDEGLNAWYLTDNCNNMIYNTGEKIVNSSNETVTTPVASSINESCDFTNLKHSKNRNNGHSDDVPFPATSIQQQINTSEAPCFVVTSTNYSINSSNANQFISSQYYLPVPVYANDIIGSNRLYYYYNNYQNQYPHVITLTKMPSNAITANTTTTATVYNNGDNDNTGNNISNTNNTFQQNKQLEQVSLQSPPFHANPTNDTGIQSMNSINSNNNTLLSPFIYIIPTNINNHSNSNNNNKSVAHLLTHSYSVHENSVNLSTVQQYASELVKLTQCQSKIGIIKNDNSNDLNNSSISITMTPDTTCLNDFKGKQIPSEEVQHSHNISNDINNTHSYNIITSNDKKNNSDRNVYINTGNSTIVDNSKFTTYLDSK</sequence>
<evidence type="ECO:0000256" key="1">
    <source>
        <dbReference type="SAM" id="MobiDB-lite"/>
    </source>
</evidence>
<dbReference type="WBParaSite" id="TREG1_83470.1">
    <property type="protein sequence ID" value="TREG1_83470.1"/>
    <property type="gene ID" value="TREG1_83470"/>
</dbReference>
<keyword evidence="2" id="KW-1185">Reference proteome</keyword>
<reference evidence="3" key="2">
    <citation type="submission" date="2023-11" db="UniProtKB">
        <authorList>
            <consortium name="WormBaseParasite"/>
        </authorList>
    </citation>
    <scope>IDENTIFICATION</scope>
</reference>
<reference evidence="2" key="1">
    <citation type="submission" date="2022-06" db="EMBL/GenBank/DDBJ databases">
        <authorList>
            <person name="Berger JAMES D."/>
            <person name="Berger JAMES D."/>
        </authorList>
    </citation>
    <scope>NUCLEOTIDE SEQUENCE [LARGE SCALE GENOMIC DNA]</scope>
</reference>
<feature type="compositionally biased region" description="Polar residues" evidence="1">
    <location>
        <begin position="144"/>
        <end position="153"/>
    </location>
</feature>
<name>A0AA85KDR1_TRIRE</name>
<dbReference type="AlphaFoldDB" id="A0AA85KDR1"/>
<protein>
    <submittedName>
        <fullName evidence="3">Homeobox domain-containing protein</fullName>
    </submittedName>
</protein>